<dbReference type="AlphaFoldDB" id="A0A645D4U2"/>
<evidence type="ECO:0000313" key="1">
    <source>
        <dbReference type="EMBL" id="MPM84217.1"/>
    </source>
</evidence>
<accession>A0A645D4U2</accession>
<gene>
    <name evidence="1" type="ORF">SDC9_131288</name>
</gene>
<comment type="caution">
    <text evidence="1">The sequence shown here is derived from an EMBL/GenBank/DDBJ whole genome shotgun (WGS) entry which is preliminary data.</text>
</comment>
<name>A0A645D4U2_9ZZZZ</name>
<dbReference type="EMBL" id="VSSQ01032822">
    <property type="protein sequence ID" value="MPM84217.1"/>
    <property type="molecule type" value="Genomic_DNA"/>
</dbReference>
<sequence length="81" mass="9329">MFKIDQGNAFLEGFKCLLDVEFAFWEDVDALPLFQVLNRLGNNLLAILFFQCLDLLGPPKKRANHRNAESRPDHHMQVIMG</sequence>
<organism evidence="1">
    <name type="scientific">bioreactor metagenome</name>
    <dbReference type="NCBI Taxonomy" id="1076179"/>
    <lineage>
        <taxon>unclassified sequences</taxon>
        <taxon>metagenomes</taxon>
        <taxon>ecological metagenomes</taxon>
    </lineage>
</organism>
<proteinExistence type="predicted"/>
<reference evidence="1" key="1">
    <citation type="submission" date="2019-08" db="EMBL/GenBank/DDBJ databases">
        <authorList>
            <person name="Kucharzyk K."/>
            <person name="Murdoch R.W."/>
            <person name="Higgins S."/>
            <person name="Loffler F."/>
        </authorList>
    </citation>
    <scope>NUCLEOTIDE SEQUENCE</scope>
</reference>
<protein>
    <submittedName>
        <fullName evidence="1">Uncharacterized protein</fullName>
    </submittedName>
</protein>